<dbReference type="EMBL" id="LR031873">
    <property type="protein sequence ID" value="VDD07708.1"/>
    <property type="molecule type" value="Genomic_DNA"/>
</dbReference>
<gene>
    <name evidence="2" type="ORF">BOLC4T23645H</name>
</gene>
<dbReference type="InterPro" id="IPR002156">
    <property type="entry name" value="RNaseH_domain"/>
</dbReference>
<reference evidence="2" key="1">
    <citation type="submission" date="2018-11" db="EMBL/GenBank/DDBJ databases">
        <authorList>
            <consortium name="Genoscope - CEA"/>
            <person name="William W."/>
        </authorList>
    </citation>
    <scope>NUCLEOTIDE SEQUENCE</scope>
</reference>
<evidence type="ECO:0000313" key="2">
    <source>
        <dbReference type="EMBL" id="VDD07708.1"/>
    </source>
</evidence>
<protein>
    <recommendedName>
        <fullName evidence="1">RNase H type-1 domain-containing protein</fullName>
    </recommendedName>
</protein>
<proteinExistence type="predicted"/>
<dbReference type="GO" id="GO:0003676">
    <property type="term" value="F:nucleic acid binding"/>
    <property type="evidence" value="ECO:0007669"/>
    <property type="project" value="InterPro"/>
</dbReference>
<dbReference type="Pfam" id="PF13456">
    <property type="entry name" value="RVT_3"/>
    <property type="match status" value="1"/>
</dbReference>
<organism evidence="2">
    <name type="scientific">Brassica oleracea</name>
    <name type="common">Wild cabbage</name>
    <dbReference type="NCBI Taxonomy" id="3712"/>
    <lineage>
        <taxon>Eukaryota</taxon>
        <taxon>Viridiplantae</taxon>
        <taxon>Streptophyta</taxon>
        <taxon>Embryophyta</taxon>
        <taxon>Tracheophyta</taxon>
        <taxon>Spermatophyta</taxon>
        <taxon>Magnoliopsida</taxon>
        <taxon>eudicotyledons</taxon>
        <taxon>Gunneridae</taxon>
        <taxon>Pentapetalae</taxon>
        <taxon>rosids</taxon>
        <taxon>malvids</taxon>
        <taxon>Brassicales</taxon>
        <taxon>Brassicaceae</taxon>
        <taxon>Brassiceae</taxon>
        <taxon>Brassica</taxon>
    </lineage>
</organism>
<feature type="domain" description="RNase H type-1" evidence="1">
    <location>
        <begin position="42"/>
        <end position="157"/>
    </location>
</feature>
<name>A0A3P6BZS8_BRAOL</name>
<dbReference type="GO" id="GO:0004523">
    <property type="term" value="F:RNA-DNA hybrid ribonuclease activity"/>
    <property type="evidence" value="ECO:0007669"/>
    <property type="project" value="InterPro"/>
</dbReference>
<evidence type="ECO:0000259" key="1">
    <source>
        <dbReference type="Pfam" id="PF13456"/>
    </source>
</evidence>
<feature type="non-terminal residue" evidence="2">
    <location>
        <position position="1"/>
    </location>
</feature>
<sequence length="191" mass="22028">DKNAFTRESLNSIAENLVADDRPNKETWTPLSLLLKPFNKKWSKRNKTLGAAWVLKNCGGEILLHSRRVFANVEFFVDAKFLALLWATESMQSHHVTKVIFEVDFADLVGAVTKPKAWPAFRYQGVELKKSLVNFQEWTILVVSSRANRCAQAIAKSVTREKRFQSYVAMGNPQWVEFHARCPLETFRMFY</sequence>
<dbReference type="CDD" id="cd06222">
    <property type="entry name" value="RNase_H_like"/>
    <property type="match status" value="1"/>
</dbReference>
<dbReference type="AlphaFoldDB" id="A0A3P6BZS8"/>
<dbReference type="InterPro" id="IPR044730">
    <property type="entry name" value="RNase_H-like_dom_plant"/>
</dbReference>
<accession>A0A3P6BZS8</accession>